<dbReference type="Pfam" id="PF04717">
    <property type="entry name" value="Phage_base_V"/>
    <property type="match status" value="1"/>
</dbReference>
<dbReference type="InterPro" id="IPR013046">
    <property type="entry name" value="GpV/Gp45"/>
</dbReference>
<organism evidence="2 3">
    <name type="scientific">Psychrobacter pacificensis</name>
    <dbReference type="NCBI Taxonomy" id="112002"/>
    <lineage>
        <taxon>Bacteria</taxon>
        <taxon>Pseudomonadati</taxon>
        <taxon>Pseudomonadota</taxon>
        <taxon>Gammaproteobacteria</taxon>
        <taxon>Moraxellales</taxon>
        <taxon>Moraxellaceae</taxon>
        <taxon>Psychrobacter</taxon>
    </lineage>
</organism>
<gene>
    <name evidence="2" type="ORF">SAMN05660405_02616</name>
</gene>
<protein>
    <submittedName>
        <fullName evidence="2">Phage baseplate assembly protein V</fullName>
    </submittedName>
</protein>
<dbReference type="NCBIfam" id="TIGR01644">
    <property type="entry name" value="phage_P2_V"/>
    <property type="match status" value="1"/>
</dbReference>
<dbReference type="InterPro" id="IPR037026">
    <property type="entry name" value="Vgr_OB-fold_dom_sf"/>
</dbReference>
<proteinExistence type="predicted"/>
<evidence type="ECO:0000313" key="3">
    <source>
        <dbReference type="Proteomes" id="UP000198501"/>
    </source>
</evidence>
<evidence type="ECO:0000259" key="1">
    <source>
        <dbReference type="Pfam" id="PF04717"/>
    </source>
</evidence>
<feature type="domain" description="Gp5/Type VI secretion system Vgr protein OB-fold" evidence="1">
    <location>
        <begin position="24"/>
        <end position="88"/>
    </location>
</feature>
<dbReference type="Gene3D" id="2.40.50.230">
    <property type="entry name" value="Gp5 N-terminal domain"/>
    <property type="match status" value="1"/>
</dbReference>
<dbReference type="AlphaFoldDB" id="A0A1G7AVL9"/>
<dbReference type="InterPro" id="IPR006531">
    <property type="entry name" value="Gp5/Vgr_OB"/>
</dbReference>
<name>A0A1G7AVL9_9GAMM</name>
<sequence>MSDDNVMNTSPIENERRLQSFINRGIVTDVDHANARCRVQIDGLETDWLKFSAARIGKVKIWNPPCVGEQVLVISETGELSTGLVTTSFDYDDQPMPSANADTFELHCDDGATFIYNHATHNLEVTLLDDSTTTLISNRVQISARDVSFDCNNFDVNCESYSIGCQSYTVNGQTINQNGKLIINDQPYLDHGHKNVKSGSDTTGGVNA</sequence>
<dbReference type="Proteomes" id="UP000198501">
    <property type="component" value="Unassembled WGS sequence"/>
</dbReference>
<reference evidence="2 3" key="1">
    <citation type="submission" date="2016-10" db="EMBL/GenBank/DDBJ databases">
        <authorList>
            <person name="de Groot N.N."/>
        </authorList>
    </citation>
    <scope>NUCLEOTIDE SEQUENCE [LARGE SCALE GENOMIC DNA]</scope>
    <source>
        <strain evidence="2 3">DSM 23406</strain>
    </source>
</reference>
<dbReference type="EMBL" id="FNAL01000038">
    <property type="protein sequence ID" value="SDE18740.1"/>
    <property type="molecule type" value="Genomic_DNA"/>
</dbReference>
<accession>A0A1G7AVL9</accession>
<evidence type="ECO:0000313" key="2">
    <source>
        <dbReference type="EMBL" id="SDE18740.1"/>
    </source>
</evidence>
<dbReference type="Gene3D" id="6.20.150.10">
    <property type="match status" value="1"/>
</dbReference>